<organism evidence="2 3">
    <name type="scientific">Sandaracinobacteroides saxicola</name>
    <dbReference type="NCBI Taxonomy" id="2759707"/>
    <lineage>
        <taxon>Bacteria</taxon>
        <taxon>Pseudomonadati</taxon>
        <taxon>Pseudomonadota</taxon>
        <taxon>Alphaproteobacteria</taxon>
        <taxon>Sphingomonadales</taxon>
        <taxon>Sphingosinicellaceae</taxon>
        <taxon>Sandaracinobacteroides</taxon>
    </lineage>
</organism>
<dbReference type="PROSITE" id="PS50043">
    <property type="entry name" value="HTH_LUXR_2"/>
    <property type="match status" value="1"/>
</dbReference>
<proteinExistence type="predicted"/>
<evidence type="ECO:0000259" key="1">
    <source>
        <dbReference type="PROSITE" id="PS50043"/>
    </source>
</evidence>
<name>A0A7G5IHD8_9SPHN</name>
<accession>A0A7G5IHD8</accession>
<dbReference type="SUPFAM" id="SSF46894">
    <property type="entry name" value="C-terminal effector domain of the bipartite response regulators"/>
    <property type="match status" value="1"/>
</dbReference>
<feature type="domain" description="HTH luxR-type" evidence="1">
    <location>
        <begin position="357"/>
        <end position="422"/>
    </location>
</feature>
<dbReference type="InterPro" id="IPR016032">
    <property type="entry name" value="Sig_transdc_resp-reg_C-effctor"/>
</dbReference>
<dbReference type="RefSeq" id="WP_182296001.1">
    <property type="nucleotide sequence ID" value="NZ_CP059851.1"/>
</dbReference>
<dbReference type="KEGG" id="sand:H3309_16010"/>
<dbReference type="Gene3D" id="1.10.10.10">
    <property type="entry name" value="Winged helix-like DNA-binding domain superfamily/Winged helix DNA-binding domain"/>
    <property type="match status" value="1"/>
</dbReference>
<dbReference type="InterPro" id="IPR000792">
    <property type="entry name" value="Tscrpt_reg_LuxR_C"/>
</dbReference>
<dbReference type="InterPro" id="IPR036388">
    <property type="entry name" value="WH-like_DNA-bd_sf"/>
</dbReference>
<dbReference type="Proteomes" id="UP000515292">
    <property type="component" value="Chromosome"/>
</dbReference>
<sequence length="423" mass="46459">MPLSLLPPRCCQPPRAIGTHHDRNRWPAPLVRTSPDRVIKPKIFANGGSRRLLYLAMSIDLRQTFLQAPFTAEGWQRGLTALADAMRSKFVNIGEFTPETGIMRPFLSNTLDRNLMRDVEAVRAYSDTVNWRLTAVTAPFVTIAEDVLNAARRERRYARSPYHDLTSTHDLPNGCQTVLSAGSDSMLAMWTHRGQTEGVTAADELALFGSVAHDVLQVIRLEQAVASQGVAMVNGALETMQAAAFILDRSGRMLAITPAGARLAARQDVIGVMHGALRAIDRPSDNRLQAAIAEALQAGPAAVARRLWLRATDGLCDGLTAEVYPLPRRAWNFDFEPRAIVVLRAPAGIDRVTTMTLLRQNFDLSPAEADISLALAQGQSRAAIARNRDVSLDTVNAQLKSIYRKTDVRREAELVALVVRMAN</sequence>
<dbReference type="EMBL" id="CP059851">
    <property type="protein sequence ID" value="QMW22780.1"/>
    <property type="molecule type" value="Genomic_DNA"/>
</dbReference>
<dbReference type="GO" id="GO:0003677">
    <property type="term" value="F:DNA binding"/>
    <property type="evidence" value="ECO:0007669"/>
    <property type="project" value="InterPro"/>
</dbReference>
<gene>
    <name evidence="2" type="ORF">H3309_16010</name>
</gene>
<reference evidence="2 3" key="1">
    <citation type="submission" date="2020-07" db="EMBL/GenBank/DDBJ databases">
        <title>Complete genome sequence for Sandaracinobacter sp. M6.</title>
        <authorList>
            <person name="Tang Y."/>
            <person name="Liu Q."/>
            <person name="Guo Z."/>
            <person name="Lei P."/>
            <person name="Huang B."/>
        </authorList>
    </citation>
    <scope>NUCLEOTIDE SEQUENCE [LARGE SCALE GENOMIC DNA]</scope>
    <source>
        <strain evidence="2 3">M6</strain>
    </source>
</reference>
<dbReference type="GO" id="GO:0006355">
    <property type="term" value="P:regulation of DNA-templated transcription"/>
    <property type="evidence" value="ECO:0007669"/>
    <property type="project" value="InterPro"/>
</dbReference>
<dbReference type="Pfam" id="PF00196">
    <property type="entry name" value="GerE"/>
    <property type="match status" value="1"/>
</dbReference>
<keyword evidence="3" id="KW-1185">Reference proteome</keyword>
<evidence type="ECO:0000313" key="2">
    <source>
        <dbReference type="EMBL" id="QMW22780.1"/>
    </source>
</evidence>
<dbReference type="CDD" id="cd06170">
    <property type="entry name" value="LuxR_C_like"/>
    <property type="match status" value="1"/>
</dbReference>
<dbReference type="SMART" id="SM00421">
    <property type="entry name" value="HTH_LUXR"/>
    <property type="match status" value="1"/>
</dbReference>
<protein>
    <submittedName>
        <fullName evidence="2">Helix-turn-helix transcriptional regulator</fullName>
    </submittedName>
</protein>
<evidence type="ECO:0000313" key="3">
    <source>
        <dbReference type="Proteomes" id="UP000515292"/>
    </source>
</evidence>
<dbReference type="AlphaFoldDB" id="A0A7G5IHD8"/>